<dbReference type="Pfam" id="PF13449">
    <property type="entry name" value="Phytase-like"/>
    <property type="match status" value="1"/>
</dbReference>
<sequence length="760" mass="82182">MKFSRKAFRFTTSALSLAIIAAFPGLVFAESKKSDTPHFQRIATYLVCENTSCDRNIVNETVAEIVAASKDGNTLIYTDSPTGRIGFVDIHDAENPVSLGTLHTGGEPTSVAISGDYALVGINTSANFLEPSGILAAYHIPSCLPDISNCSAIREIDMGGQPDSVATSPDGRYAAVVIENERDEDITVSGVEGGLPQLPAGYLNIIDLVGTPANWSVRQVDLTGLAAYGSDDPEPEFVSINQRNIAAVTMQENNHIVFVNLVNGKVLQHFNAGTVTLDGIDITDNKLIDFADTLTDVVREPDGIAWLDNNKIVTANEGDLFGGSRGFSMFNRNGKVLYDSGTEFEYLAAAAGHYPEKRSDNKGTEPEGITTGRYKNETFVFVGSERGNFVGVYQANGNKLKYKQMLPTGAGPEGLLAIPGRKLFVASTEVDSPVRSQINIFRLEHKPAAYPQIKSTRQADGKPIPWGALSALSSDRYDAKRLYAVHDSFYDKSRIYSIDISKHPAKITSATPLLKDGASVNYDLEGIAQRSNGSFWLVSEGAGTSTTPNLLIEARSDGTVIREIRLPAAVEALQQSNGFEGVAVTGKVDATEQVYVAFQREWKNDPADMVRIGQYTPALDLDPAVDEGEWKFFYYPLDPVESPAGGFVGLSEITALDNNKFAIIERDNQAGPNARIKRVYRIDISGVIPKTQAEGNFPILNKTLAIDVLPAMQANNGWVHDKLEGLARTANGTVYVVTDNDGVDNSTGETQFLNLGKALN</sequence>
<dbReference type="EMBL" id="FNUX01000001">
    <property type="protein sequence ID" value="SEF40477.1"/>
    <property type="molecule type" value="Genomic_DNA"/>
</dbReference>
<accession>A0A1H5RSD7</accession>
<reference evidence="3 4" key="1">
    <citation type="submission" date="2016-10" db="EMBL/GenBank/DDBJ databases">
        <authorList>
            <person name="de Groot N.N."/>
        </authorList>
    </citation>
    <scope>NUCLEOTIDE SEQUENCE [LARGE SCALE GENOMIC DNA]</scope>
    <source>
        <strain evidence="3 4">Nm13</strain>
    </source>
</reference>
<dbReference type="InterPro" id="IPR027372">
    <property type="entry name" value="Phytase-like_dom"/>
</dbReference>
<proteinExistence type="predicted"/>
<dbReference type="OrthoDB" id="384721at2"/>
<dbReference type="SUPFAM" id="SSF101898">
    <property type="entry name" value="NHL repeat"/>
    <property type="match status" value="1"/>
</dbReference>
<gene>
    <name evidence="3" type="ORF">SAMN05216334_101170</name>
</gene>
<dbReference type="RefSeq" id="WP_103965160.1">
    <property type="nucleotide sequence ID" value="NZ_FNUX01000001.1"/>
</dbReference>
<dbReference type="AlphaFoldDB" id="A0A1H5RSD7"/>
<name>A0A1H5RSD7_9PROT</name>
<dbReference type="PANTHER" id="PTHR46928:SF1">
    <property type="entry name" value="MESENCHYME-SPECIFIC CELL SURFACE GLYCOPROTEIN"/>
    <property type="match status" value="1"/>
</dbReference>
<evidence type="ECO:0000256" key="1">
    <source>
        <dbReference type="SAM" id="SignalP"/>
    </source>
</evidence>
<feature type="domain" description="Phytase-like" evidence="2">
    <location>
        <begin position="464"/>
        <end position="741"/>
    </location>
</feature>
<dbReference type="Gene3D" id="2.130.10.10">
    <property type="entry name" value="YVTN repeat-like/Quinoprotein amine dehydrogenase"/>
    <property type="match status" value="1"/>
</dbReference>
<evidence type="ECO:0000259" key="2">
    <source>
        <dbReference type="Pfam" id="PF13449"/>
    </source>
</evidence>
<evidence type="ECO:0000313" key="4">
    <source>
        <dbReference type="Proteomes" id="UP000236753"/>
    </source>
</evidence>
<dbReference type="SUPFAM" id="SSF75011">
    <property type="entry name" value="3-carboxy-cis,cis-mucoante lactonizing enzyme"/>
    <property type="match status" value="1"/>
</dbReference>
<dbReference type="Proteomes" id="UP000236753">
    <property type="component" value="Unassembled WGS sequence"/>
</dbReference>
<feature type="chain" id="PRO_5009283360" evidence="1">
    <location>
        <begin position="30"/>
        <end position="760"/>
    </location>
</feature>
<evidence type="ECO:0000313" key="3">
    <source>
        <dbReference type="EMBL" id="SEF40477.1"/>
    </source>
</evidence>
<dbReference type="InterPro" id="IPR015943">
    <property type="entry name" value="WD40/YVTN_repeat-like_dom_sf"/>
</dbReference>
<dbReference type="PANTHER" id="PTHR46928">
    <property type="entry name" value="MESENCHYME-SPECIFIC CELL SURFACE GLYCOPROTEIN"/>
    <property type="match status" value="1"/>
</dbReference>
<dbReference type="InterPro" id="IPR052956">
    <property type="entry name" value="Mesenchyme-surface_protein"/>
</dbReference>
<organism evidence="3 4">
    <name type="scientific">Nitrosomonas ureae</name>
    <dbReference type="NCBI Taxonomy" id="44577"/>
    <lineage>
        <taxon>Bacteria</taxon>
        <taxon>Pseudomonadati</taxon>
        <taxon>Pseudomonadota</taxon>
        <taxon>Betaproteobacteria</taxon>
        <taxon>Nitrosomonadales</taxon>
        <taxon>Nitrosomonadaceae</taxon>
        <taxon>Nitrosomonas</taxon>
    </lineage>
</organism>
<feature type="signal peptide" evidence="1">
    <location>
        <begin position="1"/>
        <end position="29"/>
    </location>
</feature>
<keyword evidence="1" id="KW-0732">Signal</keyword>
<protein>
    <submittedName>
        <fullName evidence="3">Esterase-like activity of phytase</fullName>
    </submittedName>
</protein>